<reference evidence="3" key="1">
    <citation type="submission" date="2021-06" db="EMBL/GenBank/DDBJ databases">
        <authorList>
            <person name="Hodson N. C."/>
            <person name="Mongue J. A."/>
            <person name="Jaron S. K."/>
        </authorList>
    </citation>
    <scope>NUCLEOTIDE SEQUENCE</scope>
</reference>
<keyword evidence="4" id="KW-1185">Reference proteome</keyword>
<name>A0A8J2K1Q6_9HEXA</name>
<dbReference type="Pfam" id="PF00635">
    <property type="entry name" value="Motile_Sperm"/>
    <property type="match status" value="1"/>
</dbReference>
<accession>A0A8J2K1Q6</accession>
<evidence type="ECO:0000259" key="2">
    <source>
        <dbReference type="PROSITE" id="PS50202"/>
    </source>
</evidence>
<evidence type="ECO:0000313" key="4">
    <source>
        <dbReference type="Proteomes" id="UP000708208"/>
    </source>
</evidence>
<dbReference type="AlphaFoldDB" id="A0A8J2K1Q6"/>
<keyword evidence="1" id="KW-0472">Membrane</keyword>
<dbReference type="PROSITE" id="PS50202">
    <property type="entry name" value="MSP"/>
    <property type="match status" value="1"/>
</dbReference>
<gene>
    <name evidence="3" type="ORF">AFUS01_LOCUS17038</name>
</gene>
<comment type="caution">
    <text evidence="3">The sequence shown here is derived from an EMBL/GenBank/DDBJ whole genome shotgun (WGS) entry which is preliminary data.</text>
</comment>
<evidence type="ECO:0000256" key="1">
    <source>
        <dbReference type="SAM" id="Phobius"/>
    </source>
</evidence>
<dbReference type="EMBL" id="CAJVCH010160661">
    <property type="protein sequence ID" value="CAG7728244.1"/>
    <property type="molecule type" value="Genomic_DNA"/>
</dbReference>
<feature type="transmembrane region" description="Helical" evidence="1">
    <location>
        <begin position="266"/>
        <end position="287"/>
    </location>
</feature>
<organism evidence="3 4">
    <name type="scientific">Allacma fusca</name>
    <dbReference type="NCBI Taxonomy" id="39272"/>
    <lineage>
        <taxon>Eukaryota</taxon>
        <taxon>Metazoa</taxon>
        <taxon>Ecdysozoa</taxon>
        <taxon>Arthropoda</taxon>
        <taxon>Hexapoda</taxon>
        <taxon>Collembola</taxon>
        <taxon>Symphypleona</taxon>
        <taxon>Sminthuridae</taxon>
        <taxon>Allacma</taxon>
    </lineage>
</organism>
<feature type="domain" description="MSP" evidence="2">
    <location>
        <begin position="39"/>
        <end position="190"/>
    </location>
</feature>
<proteinExistence type="predicted"/>
<evidence type="ECO:0000313" key="3">
    <source>
        <dbReference type="EMBL" id="CAG7728244.1"/>
    </source>
</evidence>
<protein>
    <recommendedName>
        <fullName evidence="2">MSP domain-containing protein</fullName>
    </recommendedName>
</protein>
<dbReference type="InterPro" id="IPR000535">
    <property type="entry name" value="MSP_dom"/>
</dbReference>
<keyword evidence="1" id="KW-1133">Transmembrane helix</keyword>
<keyword evidence="1" id="KW-0812">Transmembrane</keyword>
<sequence>MLRTEYCQGQGDNCPRTILDSIRKPFSDGKKTDSKDKKSFQVEVSEIIHFEEDPQNHSQKDACHYSISSSIEINSHSSEILFYKIRTTAPEKFQVVPTFGLILPLSSTTATVKINPGNLLHTISYEKFQVLLMLAPQKLLAQRALLTKLKDRATSDHTLIDNALTTKLNNLWAEFVSEGITVEPHEVRCTMNPVLLKNIDSEHMFGPVGISLEGVPAYPVRGKNFEVTNIYRQESENPRDAKLLGTIEKLEGCVGKMEKNMGRVRLWLGRAAFVAGFVGLFASMSFLSTNERSPGSCHHFEDIPGVKQNVRFEYIM</sequence>
<dbReference type="Proteomes" id="UP000708208">
    <property type="component" value="Unassembled WGS sequence"/>
</dbReference>